<accession>A0ABY7SVH1</accession>
<proteinExistence type="predicted"/>
<keyword evidence="2" id="KW-1185">Reference proteome</keyword>
<name>A0ABY7SVH1_9RHOB</name>
<dbReference type="EMBL" id="CP067134">
    <property type="protein sequence ID" value="WCR11026.1"/>
    <property type="molecule type" value="Genomic_DNA"/>
</dbReference>
<sequence length="61" mass="6914">MIEEHDAAVVGVFSANILAVFRTRAANGWPELQLFQDPNQPFQLLLISRGEPFPDFRRLCA</sequence>
<evidence type="ECO:0000313" key="2">
    <source>
        <dbReference type="Proteomes" id="UP001218412"/>
    </source>
</evidence>
<organism evidence="1 2">
    <name type="scientific">Paracoccus stylophorae</name>
    <dbReference type="NCBI Taxonomy" id="659350"/>
    <lineage>
        <taxon>Bacteria</taxon>
        <taxon>Pseudomonadati</taxon>
        <taxon>Pseudomonadota</taxon>
        <taxon>Alphaproteobacteria</taxon>
        <taxon>Rhodobacterales</taxon>
        <taxon>Paracoccaceae</taxon>
        <taxon>Paracoccus</taxon>
    </lineage>
</organism>
<evidence type="ECO:0000313" key="1">
    <source>
        <dbReference type="EMBL" id="WCR11026.1"/>
    </source>
</evidence>
<gene>
    <name evidence="1" type="ORF">JHW45_01000</name>
</gene>
<protein>
    <submittedName>
        <fullName evidence="1">Uncharacterized protein</fullName>
    </submittedName>
</protein>
<dbReference type="RefSeq" id="WP_272859113.1">
    <property type="nucleotide sequence ID" value="NZ_CP067134.1"/>
</dbReference>
<reference evidence="1 2" key="1">
    <citation type="submission" date="2021-01" db="EMBL/GenBank/DDBJ databases">
        <title>Biogeographic distribution of Paracoccus.</title>
        <authorList>
            <person name="Hollensteiner J."/>
            <person name="Leineberger J."/>
            <person name="Brinkhoff T."/>
            <person name="Daniel R."/>
        </authorList>
    </citation>
    <scope>NUCLEOTIDE SEQUENCE [LARGE SCALE GENOMIC DNA]</scope>
    <source>
        <strain evidence="1 2">LMG25392</strain>
    </source>
</reference>
<dbReference type="Proteomes" id="UP001218412">
    <property type="component" value="Chromosome"/>
</dbReference>